<evidence type="ECO:0000313" key="1">
    <source>
        <dbReference type="EMBL" id="KFA69578.1"/>
    </source>
</evidence>
<dbReference type="Proteomes" id="UP000028524">
    <property type="component" value="Unassembled WGS sequence"/>
</dbReference>
<organism evidence="1 2">
    <name type="scientific">Stachybotrys chlorohalonatus (strain IBT 40285)</name>
    <dbReference type="NCBI Taxonomy" id="1283841"/>
    <lineage>
        <taxon>Eukaryota</taxon>
        <taxon>Fungi</taxon>
        <taxon>Dikarya</taxon>
        <taxon>Ascomycota</taxon>
        <taxon>Pezizomycotina</taxon>
        <taxon>Sordariomycetes</taxon>
        <taxon>Hypocreomycetidae</taxon>
        <taxon>Hypocreales</taxon>
        <taxon>Stachybotryaceae</taxon>
        <taxon>Stachybotrys</taxon>
    </lineage>
</organism>
<dbReference type="InParanoid" id="A0A084R043"/>
<gene>
    <name evidence="1" type="ORF">S40285_09784</name>
</gene>
<proteinExistence type="predicted"/>
<dbReference type="HOGENOM" id="CLU_3410796_0_0_1"/>
<accession>A0A084R043</accession>
<dbReference type="AlphaFoldDB" id="A0A084R043"/>
<reference evidence="1 2" key="1">
    <citation type="journal article" date="2014" name="BMC Genomics">
        <title>Comparative genome sequencing reveals chemotype-specific gene clusters in the toxigenic black mold Stachybotrys.</title>
        <authorList>
            <person name="Semeiks J."/>
            <person name="Borek D."/>
            <person name="Otwinowski Z."/>
            <person name="Grishin N.V."/>
        </authorList>
    </citation>
    <scope>NUCLEOTIDE SEQUENCE [LARGE SCALE GENOMIC DNA]</scope>
    <source>
        <strain evidence="1 2">IBT 40285</strain>
    </source>
</reference>
<sequence>MQLVKDMAEKTIIKGQWFWTYPATSCQVRKRH</sequence>
<protein>
    <submittedName>
        <fullName evidence="1">Uncharacterized protein</fullName>
    </submittedName>
</protein>
<name>A0A084R043_STAC4</name>
<dbReference type="EMBL" id="KL659410">
    <property type="protein sequence ID" value="KFA69578.1"/>
    <property type="molecule type" value="Genomic_DNA"/>
</dbReference>
<evidence type="ECO:0000313" key="2">
    <source>
        <dbReference type="Proteomes" id="UP000028524"/>
    </source>
</evidence>
<keyword evidence="2" id="KW-1185">Reference proteome</keyword>